<reference evidence="1" key="1">
    <citation type="submission" date="2018-05" db="EMBL/GenBank/DDBJ databases">
        <authorList>
            <person name="Lanie J.A."/>
            <person name="Ng W.-L."/>
            <person name="Kazmierczak K.M."/>
            <person name="Andrzejewski T.M."/>
            <person name="Davidsen T.M."/>
            <person name="Wayne K.J."/>
            <person name="Tettelin H."/>
            <person name="Glass J.I."/>
            <person name="Rusch D."/>
            <person name="Podicherti R."/>
            <person name="Tsui H.-C.T."/>
            <person name="Winkler M.E."/>
        </authorList>
    </citation>
    <scope>NUCLEOTIDE SEQUENCE</scope>
</reference>
<dbReference type="EMBL" id="UINC01011589">
    <property type="protein sequence ID" value="SVA51054.1"/>
    <property type="molecule type" value="Genomic_DNA"/>
</dbReference>
<proteinExistence type="predicted"/>
<dbReference type="AlphaFoldDB" id="A0A381WF08"/>
<sequence>MTLDGEITEVSSPPNKADRFRCVTVWVPVTEEHTEITLPVEDFKKTGLSEGDQITIKVEKKFDIDAMAQDLFKGKL</sequence>
<evidence type="ECO:0000313" key="1">
    <source>
        <dbReference type="EMBL" id="SVA51054.1"/>
    </source>
</evidence>
<protein>
    <submittedName>
        <fullName evidence="1">Uncharacterized protein</fullName>
    </submittedName>
</protein>
<accession>A0A381WF08</accession>
<name>A0A381WF08_9ZZZZ</name>
<gene>
    <name evidence="1" type="ORF">METZ01_LOCUS103908</name>
</gene>
<organism evidence="1">
    <name type="scientific">marine metagenome</name>
    <dbReference type="NCBI Taxonomy" id="408172"/>
    <lineage>
        <taxon>unclassified sequences</taxon>
        <taxon>metagenomes</taxon>
        <taxon>ecological metagenomes</taxon>
    </lineage>
</organism>